<evidence type="ECO:0000313" key="1">
    <source>
        <dbReference type="EMBL" id="MDQ0997627.1"/>
    </source>
</evidence>
<name>A0ABU0SA44_9HYPH</name>
<proteinExistence type="predicted"/>
<dbReference type="EMBL" id="JAUSZT010000003">
    <property type="protein sequence ID" value="MDQ0997627.1"/>
    <property type="molecule type" value="Genomic_DNA"/>
</dbReference>
<evidence type="ECO:0000313" key="2">
    <source>
        <dbReference type="Proteomes" id="UP001237780"/>
    </source>
</evidence>
<accession>A0ABU0SA44</accession>
<gene>
    <name evidence="1" type="ORF">QFZ34_002809</name>
</gene>
<comment type="caution">
    <text evidence="1">The sequence shown here is derived from an EMBL/GenBank/DDBJ whole genome shotgun (WGS) entry which is preliminary data.</text>
</comment>
<organism evidence="1 2">
    <name type="scientific">Phyllobacterium ifriqiyense</name>
    <dbReference type="NCBI Taxonomy" id="314238"/>
    <lineage>
        <taxon>Bacteria</taxon>
        <taxon>Pseudomonadati</taxon>
        <taxon>Pseudomonadota</taxon>
        <taxon>Alphaproteobacteria</taxon>
        <taxon>Hyphomicrobiales</taxon>
        <taxon>Phyllobacteriaceae</taxon>
        <taxon>Phyllobacterium</taxon>
    </lineage>
</organism>
<dbReference type="Proteomes" id="UP001237780">
    <property type="component" value="Unassembled WGS sequence"/>
</dbReference>
<keyword evidence="2" id="KW-1185">Reference proteome</keyword>
<reference evidence="1 2" key="1">
    <citation type="submission" date="2023-07" db="EMBL/GenBank/DDBJ databases">
        <title>Comparative genomics of wheat-associated soil bacteria to identify genetic determinants of phenazine resistance.</title>
        <authorList>
            <person name="Mouncey N."/>
        </authorList>
    </citation>
    <scope>NUCLEOTIDE SEQUENCE [LARGE SCALE GENOMIC DNA]</scope>
    <source>
        <strain evidence="1 2">W4I11</strain>
    </source>
</reference>
<protein>
    <submittedName>
        <fullName evidence="1">Uncharacterized protein</fullName>
    </submittedName>
</protein>
<sequence length="37" mass="4560">MYGAERESDYLRFFRNYMLLRVKRRISVSYNQVIDIG</sequence>